<dbReference type="EMBL" id="CP016170">
    <property type="protein sequence ID" value="ANN65665.1"/>
    <property type="molecule type" value="Genomic_DNA"/>
</dbReference>
<accession>A0ABN4R0D3</accession>
<organism evidence="2 3">
    <name type="scientific">Bordetella bronchialis</name>
    <dbReference type="NCBI Taxonomy" id="463025"/>
    <lineage>
        <taxon>Bacteria</taxon>
        <taxon>Pseudomonadati</taxon>
        <taxon>Pseudomonadota</taxon>
        <taxon>Betaproteobacteria</taxon>
        <taxon>Burkholderiales</taxon>
        <taxon>Alcaligenaceae</taxon>
        <taxon>Bordetella</taxon>
    </lineage>
</organism>
<protein>
    <submittedName>
        <fullName evidence="2">Uncharacterized protein</fullName>
    </submittedName>
</protein>
<dbReference type="Proteomes" id="UP000091897">
    <property type="component" value="Chromosome"/>
</dbReference>
<feature type="region of interest" description="Disordered" evidence="1">
    <location>
        <begin position="1"/>
        <end position="65"/>
    </location>
</feature>
<proteinExistence type="predicted"/>
<gene>
    <name evidence="2" type="ORF">BAU06_04580</name>
</gene>
<evidence type="ECO:0000313" key="3">
    <source>
        <dbReference type="Proteomes" id="UP000091897"/>
    </source>
</evidence>
<evidence type="ECO:0000256" key="1">
    <source>
        <dbReference type="SAM" id="MobiDB-lite"/>
    </source>
</evidence>
<name>A0ABN4R0D3_9BORD</name>
<keyword evidence="3" id="KW-1185">Reference proteome</keyword>
<reference evidence="2 3" key="1">
    <citation type="submission" date="2016-06" db="EMBL/GenBank/DDBJ databases">
        <title>Complete genome sequences of Bordetella bronchialis and Bordetella flabilis.</title>
        <authorList>
            <person name="LiPuma J.J."/>
            <person name="Spilker T."/>
        </authorList>
    </citation>
    <scope>NUCLEOTIDE SEQUENCE [LARGE SCALE GENOMIC DNA]</scope>
    <source>
        <strain evidence="2 3">AU3182</strain>
    </source>
</reference>
<sequence length="106" mass="10695">MAAGTSADARPPLDAPAPIRPGGGDRGSPGQPRADAARPCPLAAVNGEDGEALPSPAAGTMSGNGLKTYEVGCMRRLRLYPDRHGRDAAPRSAIEALTYAIAADGS</sequence>
<evidence type="ECO:0000313" key="2">
    <source>
        <dbReference type="EMBL" id="ANN65665.1"/>
    </source>
</evidence>